<evidence type="ECO:0000256" key="10">
    <source>
        <dbReference type="ARBA" id="ARBA00050142"/>
    </source>
</evidence>
<evidence type="ECO:0000256" key="23">
    <source>
        <dbReference type="ARBA" id="ARBA00052537"/>
    </source>
</evidence>
<evidence type="ECO:0000256" key="25">
    <source>
        <dbReference type="ARBA" id="ARBA00052831"/>
    </source>
</evidence>
<keyword evidence="5" id="KW-0032">Aminotransferase</keyword>
<evidence type="ECO:0000256" key="37">
    <source>
        <dbReference type="ARBA" id="ARBA00082705"/>
    </source>
</evidence>
<evidence type="ECO:0000256" key="32">
    <source>
        <dbReference type="ARBA" id="ARBA00075068"/>
    </source>
</evidence>
<comment type="catalytic activity">
    <reaction evidence="24">
        <text>3-phenylpyruvate + L-kynurenine = kynurenate + L-phenylalanine + H2O</text>
        <dbReference type="Rhea" id="RHEA:66092"/>
        <dbReference type="ChEBI" id="CHEBI:15377"/>
        <dbReference type="ChEBI" id="CHEBI:18005"/>
        <dbReference type="ChEBI" id="CHEBI:57959"/>
        <dbReference type="ChEBI" id="CHEBI:58095"/>
        <dbReference type="ChEBI" id="CHEBI:58454"/>
    </reaction>
    <physiologicalReaction direction="left-to-right" evidence="24">
        <dbReference type="Rhea" id="RHEA:66093"/>
    </physiologicalReaction>
</comment>
<evidence type="ECO:0000256" key="30">
    <source>
        <dbReference type="ARBA" id="ARBA00067059"/>
    </source>
</evidence>
<dbReference type="GO" id="GO:0005759">
    <property type="term" value="C:mitochondrial matrix"/>
    <property type="evidence" value="ECO:0007669"/>
    <property type="project" value="UniProtKB-ARBA"/>
</dbReference>
<evidence type="ECO:0000256" key="3">
    <source>
        <dbReference type="ARBA" id="ARBA00012751"/>
    </source>
</evidence>
<evidence type="ECO:0000256" key="6">
    <source>
        <dbReference type="ARBA" id="ARBA00022679"/>
    </source>
</evidence>
<evidence type="ECO:0000256" key="27">
    <source>
        <dbReference type="ARBA" id="ARBA00060610"/>
    </source>
</evidence>
<evidence type="ECO:0000313" key="44">
    <source>
        <dbReference type="Proteomes" id="UP001497482"/>
    </source>
</evidence>
<evidence type="ECO:0000256" key="28">
    <source>
        <dbReference type="ARBA" id="ARBA00066546"/>
    </source>
</evidence>
<evidence type="ECO:0000256" key="8">
    <source>
        <dbReference type="ARBA" id="ARBA00047478"/>
    </source>
</evidence>
<protein>
    <recommendedName>
        <fullName evidence="31">Kynurenine/alpha-aminoadipate aminotransferase, mitochondrial</fullName>
        <ecNumber evidence="29">2.6.1.39</ecNumber>
        <ecNumber evidence="28">2.6.1.4</ecNumber>
        <ecNumber evidence="4">2.6.1.63</ecNumber>
        <ecNumber evidence="3">2.6.1.7</ecNumber>
        <ecNumber evidence="30">2.6.1.73</ecNumber>
    </recommendedName>
    <alternativeName>
        <fullName evidence="41">2-aminoadipate aminotransferase</fullName>
    </alternativeName>
    <alternativeName>
        <fullName evidence="34">2-aminoadipate transaminase</fullName>
    </alternativeName>
    <alternativeName>
        <fullName evidence="37">Alpha-aminoadipate aminotransferase</fullName>
    </alternativeName>
    <alternativeName>
        <fullName evidence="36">Glycine transaminase AADAT</fullName>
    </alternativeName>
    <alternativeName>
        <fullName evidence="40">Kynurenine aminotransferase II</fullName>
    </alternativeName>
    <alternativeName>
        <fullName evidence="35">Kynurenine--glyoxylate transaminase AADAT</fullName>
    </alternativeName>
    <alternativeName>
        <fullName evidence="38">Kynurenine--oxoglutarate aminotransferase II</fullName>
    </alternativeName>
    <alternativeName>
        <fullName evidence="39">Kynurenine--oxoglutarate transaminase 2</fullName>
    </alternativeName>
    <alternativeName>
        <fullName evidence="33">Kynurenine--oxoglutarate transaminase II</fullName>
    </alternativeName>
    <alternativeName>
        <fullName evidence="32">Methionine--glyoxylate transaminase AADAT</fullName>
    </alternativeName>
</protein>
<name>A0AAV2KVH5_KNICA</name>
<comment type="catalytic activity">
    <reaction evidence="12">
        <text>2-oxopentanoate + L-kynurenine = L-2-aminopentanoate + kynurenate + H2O</text>
        <dbReference type="Rhea" id="RHEA:66076"/>
        <dbReference type="ChEBI" id="CHEBI:15377"/>
        <dbReference type="ChEBI" id="CHEBI:28644"/>
        <dbReference type="ChEBI" id="CHEBI:57959"/>
        <dbReference type="ChEBI" id="CHEBI:58441"/>
        <dbReference type="ChEBI" id="CHEBI:58454"/>
    </reaction>
    <physiologicalReaction direction="left-to-right" evidence="12">
        <dbReference type="Rhea" id="RHEA:66077"/>
    </physiologicalReaction>
</comment>
<gene>
    <name evidence="43" type="ORF">KC01_LOCUS20715</name>
</gene>
<evidence type="ECO:0000256" key="31">
    <source>
        <dbReference type="ARBA" id="ARBA00074091"/>
    </source>
</evidence>
<evidence type="ECO:0000256" key="29">
    <source>
        <dbReference type="ARBA" id="ARBA00067027"/>
    </source>
</evidence>
<evidence type="ECO:0000256" key="14">
    <source>
        <dbReference type="ARBA" id="ARBA00051742"/>
    </source>
</evidence>
<evidence type="ECO:0000256" key="16">
    <source>
        <dbReference type="ARBA" id="ARBA00051879"/>
    </source>
</evidence>
<evidence type="ECO:0000256" key="36">
    <source>
        <dbReference type="ARBA" id="ARBA00082040"/>
    </source>
</evidence>
<evidence type="ECO:0000259" key="42">
    <source>
        <dbReference type="Pfam" id="PF00155"/>
    </source>
</evidence>
<dbReference type="GO" id="GO:0030170">
    <property type="term" value="F:pyridoxal phosphate binding"/>
    <property type="evidence" value="ECO:0007669"/>
    <property type="project" value="InterPro"/>
</dbReference>
<comment type="catalytic activity">
    <reaction evidence="13">
        <text>4-methylsulfanyl-2-oxobutanoate + L-kynurenine = kynurenate + L-methionine + H2O</text>
        <dbReference type="Rhea" id="RHEA:69096"/>
        <dbReference type="ChEBI" id="CHEBI:15377"/>
        <dbReference type="ChEBI" id="CHEBI:16723"/>
        <dbReference type="ChEBI" id="CHEBI:57844"/>
        <dbReference type="ChEBI" id="CHEBI:57959"/>
        <dbReference type="ChEBI" id="CHEBI:58454"/>
    </reaction>
    <physiologicalReaction direction="left-to-right" evidence="13">
        <dbReference type="Rhea" id="RHEA:69097"/>
    </physiologicalReaction>
</comment>
<proteinExistence type="inferred from homology"/>
<feature type="domain" description="Aminotransferase class I/classII large" evidence="42">
    <location>
        <begin position="100"/>
        <end position="440"/>
    </location>
</feature>
<evidence type="ECO:0000256" key="15">
    <source>
        <dbReference type="ARBA" id="ARBA00051759"/>
    </source>
</evidence>
<dbReference type="PANTHER" id="PTHR42790">
    <property type="entry name" value="AMINOTRANSFERASE"/>
    <property type="match status" value="1"/>
</dbReference>
<dbReference type="PANTHER" id="PTHR42790:SF19">
    <property type="entry name" value="KYNURENINE_ALPHA-AMINOADIPATE AMINOTRANSFERASE, MITOCHONDRIAL"/>
    <property type="match status" value="1"/>
</dbReference>
<dbReference type="InterPro" id="IPR050859">
    <property type="entry name" value="Class-I_PLP-dep_aminotransf"/>
</dbReference>
<keyword evidence="44" id="KW-1185">Reference proteome</keyword>
<evidence type="ECO:0000256" key="33">
    <source>
        <dbReference type="ARBA" id="ARBA00080697"/>
    </source>
</evidence>
<comment type="catalytic activity">
    <reaction evidence="16">
        <text>2-oxobutanoate + L-kynurenine = (2S)-2-aminobutanoate + kynurenate + H2O</text>
        <dbReference type="Rhea" id="RHEA:66044"/>
        <dbReference type="ChEBI" id="CHEBI:15377"/>
        <dbReference type="ChEBI" id="CHEBI:16763"/>
        <dbReference type="ChEBI" id="CHEBI:57959"/>
        <dbReference type="ChEBI" id="CHEBI:58454"/>
        <dbReference type="ChEBI" id="CHEBI:74359"/>
    </reaction>
    <physiologicalReaction direction="left-to-right" evidence="16">
        <dbReference type="Rhea" id="RHEA:66045"/>
    </physiologicalReaction>
</comment>
<dbReference type="EC" id="2.6.1.63" evidence="4"/>
<dbReference type="EC" id="2.6.1.73" evidence="30"/>
<dbReference type="Gene3D" id="3.40.640.10">
    <property type="entry name" value="Type I PLP-dependent aspartate aminotransferase-like (Major domain)"/>
    <property type="match status" value="1"/>
</dbReference>
<dbReference type="EC" id="2.6.1.7" evidence="3"/>
<dbReference type="Proteomes" id="UP001497482">
    <property type="component" value="Chromosome 19"/>
</dbReference>
<comment type="catalytic activity">
    <reaction evidence="21">
        <text>glyoxylate + L-methionine = 4-methylsulfanyl-2-oxobutanoate + glycine</text>
        <dbReference type="Rhea" id="RHEA:22884"/>
        <dbReference type="ChEBI" id="CHEBI:16723"/>
        <dbReference type="ChEBI" id="CHEBI:36655"/>
        <dbReference type="ChEBI" id="CHEBI:57305"/>
        <dbReference type="ChEBI" id="CHEBI:57844"/>
        <dbReference type="EC" id="2.6.1.73"/>
    </reaction>
</comment>
<comment type="catalytic activity">
    <reaction evidence="19">
        <text>L-tryptophan + glyoxylate = indole-3-pyruvate + glycine</text>
        <dbReference type="Rhea" id="RHEA:69124"/>
        <dbReference type="ChEBI" id="CHEBI:17640"/>
        <dbReference type="ChEBI" id="CHEBI:36655"/>
        <dbReference type="ChEBI" id="CHEBI:57305"/>
        <dbReference type="ChEBI" id="CHEBI:57912"/>
    </reaction>
</comment>
<dbReference type="GO" id="GO:0047536">
    <property type="term" value="F:2-aminoadipate transaminase activity"/>
    <property type="evidence" value="ECO:0007669"/>
    <property type="project" value="UniProtKB-EC"/>
</dbReference>
<evidence type="ECO:0000256" key="39">
    <source>
        <dbReference type="ARBA" id="ARBA00083236"/>
    </source>
</evidence>
<comment type="function">
    <text evidence="26">Transaminase with broad substrate specificity. Has transaminase activity towards aminoadipate, kynurenine, methionine and glutamate. Shows activity also towards tryptophan, aspartate and hydroxykynurenine. Accepts a variety of oxo-acids as amino-group acceptors, with a preference for 2-oxoglutarate, 2-oxocaproic acid, phenylpyruvate and alpha-oxo-gamma-methiol butyric acid. Can also use glyoxylate as amino-group acceptor (in vitro).</text>
</comment>
<evidence type="ECO:0000256" key="7">
    <source>
        <dbReference type="ARBA" id="ARBA00022898"/>
    </source>
</evidence>
<dbReference type="AlphaFoldDB" id="A0AAV2KVH5"/>
<comment type="catalytic activity">
    <reaction evidence="18">
        <text>2-oxohexanoate + L-kynurenine = L-2-aminohexanoate + kynurenate + H2O</text>
        <dbReference type="Rhea" id="RHEA:66060"/>
        <dbReference type="ChEBI" id="CHEBI:15377"/>
        <dbReference type="ChEBI" id="CHEBI:35177"/>
        <dbReference type="ChEBI" id="CHEBI:57959"/>
        <dbReference type="ChEBI" id="CHEBI:58454"/>
        <dbReference type="ChEBI" id="CHEBI:58455"/>
    </reaction>
    <physiologicalReaction direction="left-to-right" evidence="18">
        <dbReference type="Rhea" id="RHEA:66061"/>
    </physiologicalReaction>
</comment>
<dbReference type="GO" id="GO:0016212">
    <property type="term" value="F:kynurenine-oxoglutarate transaminase activity"/>
    <property type="evidence" value="ECO:0007669"/>
    <property type="project" value="UniProtKB-EC"/>
</dbReference>
<comment type="catalytic activity">
    <reaction evidence="25">
        <text>4-methyl-2-oxopentanoate + L-kynurenine = kynurenate + L-leucine + H2O</text>
        <dbReference type="Rhea" id="RHEA:66068"/>
        <dbReference type="ChEBI" id="CHEBI:15377"/>
        <dbReference type="ChEBI" id="CHEBI:17865"/>
        <dbReference type="ChEBI" id="CHEBI:57427"/>
        <dbReference type="ChEBI" id="CHEBI:57959"/>
        <dbReference type="ChEBI" id="CHEBI:58454"/>
    </reaction>
    <physiologicalReaction direction="left-to-right" evidence="25">
        <dbReference type="Rhea" id="RHEA:66069"/>
    </physiologicalReaction>
</comment>
<evidence type="ECO:0000256" key="19">
    <source>
        <dbReference type="ARBA" id="ARBA00052393"/>
    </source>
</evidence>
<evidence type="ECO:0000256" key="2">
    <source>
        <dbReference type="ARBA" id="ARBA00007441"/>
    </source>
</evidence>
<evidence type="ECO:0000256" key="12">
    <source>
        <dbReference type="ARBA" id="ARBA00051090"/>
    </source>
</evidence>
<evidence type="ECO:0000256" key="26">
    <source>
        <dbReference type="ARBA" id="ARBA00056991"/>
    </source>
</evidence>
<dbReference type="SUPFAM" id="SSF53383">
    <property type="entry name" value="PLP-dependent transferases"/>
    <property type="match status" value="1"/>
</dbReference>
<dbReference type="EC" id="2.6.1.39" evidence="29"/>
<dbReference type="Pfam" id="PF00155">
    <property type="entry name" value="Aminotran_1_2"/>
    <property type="match status" value="1"/>
</dbReference>
<evidence type="ECO:0000256" key="34">
    <source>
        <dbReference type="ARBA" id="ARBA00080916"/>
    </source>
</evidence>
<dbReference type="EC" id="2.6.1.4" evidence="28"/>
<comment type="similarity">
    <text evidence="2">Belongs to the class-I pyridoxal-phosphate-dependent aminotransferase family.</text>
</comment>
<evidence type="ECO:0000256" key="20">
    <source>
        <dbReference type="ARBA" id="ARBA00052400"/>
    </source>
</evidence>
<dbReference type="InterPro" id="IPR015421">
    <property type="entry name" value="PyrdxlP-dep_Trfase_major"/>
</dbReference>
<keyword evidence="7" id="KW-0663">Pyridoxal phosphate</keyword>
<evidence type="ECO:0000313" key="43">
    <source>
        <dbReference type="EMBL" id="CAL1591339.1"/>
    </source>
</evidence>
<comment type="catalytic activity">
    <reaction evidence="9">
        <text>L-kynurenine + glyoxylate = kynurenate + glycine + H2O</text>
        <dbReference type="Rhea" id="RHEA:65896"/>
        <dbReference type="ChEBI" id="CHEBI:15377"/>
        <dbReference type="ChEBI" id="CHEBI:36655"/>
        <dbReference type="ChEBI" id="CHEBI:57305"/>
        <dbReference type="ChEBI" id="CHEBI:57959"/>
        <dbReference type="ChEBI" id="CHEBI:58454"/>
        <dbReference type="EC" id="2.6.1.63"/>
    </reaction>
    <physiologicalReaction direction="left-to-right" evidence="9">
        <dbReference type="Rhea" id="RHEA:65897"/>
    </physiologicalReaction>
</comment>
<comment type="catalytic activity">
    <reaction evidence="11">
        <text>L-2-aminoadipate + glyoxylate = 2-oxoadipate + glycine</text>
        <dbReference type="Rhea" id="RHEA:69112"/>
        <dbReference type="ChEBI" id="CHEBI:36655"/>
        <dbReference type="ChEBI" id="CHEBI:57305"/>
        <dbReference type="ChEBI" id="CHEBI:57499"/>
        <dbReference type="ChEBI" id="CHEBI:58672"/>
    </reaction>
    <physiologicalReaction direction="left-to-right" evidence="11">
        <dbReference type="Rhea" id="RHEA:69113"/>
    </physiologicalReaction>
</comment>
<comment type="pathway">
    <text evidence="27">Amino-acid degradation; L-lysine degradation via saccharopine pathway; glutaryl-CoA from L-lysine: step 4/6.</text>
</comment>
<dbReference type="FunFam" id="3.40.640.10:FF:000071">
    <property type="entry name" value="Kynurenine/alpha-aminoadipate aminotransferase, mitochondrial"/>
    <property type="match status" value="1"/>
</dbReference>
<comment type="catalytic activity">
    <reaction evidence="23">
        <text>glycine + 2-oxoglutarate = glyoxylate + L-glutamate</text>
        <dbReference type="Rhea" id="RHEA:14089"/>
        <dbReference type="ChEBI" id="CHEBI:16810"/>
        <dbReference type="ChEBI" id="CHEBI:29985"/>
        <dbReference type="ChEBI" id="CHEBI:36655"/>
        <dbReference type="ChEBI" id="CHEBI:57305"/>
        <dbReference type="EC" id="2.6.1.4"/>
    </reaction>
</comment>
<dbReference type="InterPro" id="IPR015424">
    <property type="entry name" value="PyrdxlP-dep_Trfase"/>
</dbReference>
<reference evidence="43 44" key="1">
    <citation type="submission" date="2024-04" db="EMBL/GenBank/DDBJ databases">
        <authorList>
            <person name="Waldvogel A.-M."/>
            <person name="Schoenle A."/>
        </authorList>
    </citation>
    <scope>NUCLEOTIDE SEQUENCE [LARGE SCALE GENOMIC DNA]</scope>
</reference>
<evidence type="ECO:0000256" key="24">
    <source>
        <dbReference type="ARBA" id="ARBA00052580"/>
    </source>
</evidence>
<comment type="catalytic activity">
    <reaction evidence="14">
        <text>2-oxo-3-sulfanylpropanoate + L-kynurenine = kynurenate + L-cysteine + H2O</text>
        <dbReference type="Rhea" id="RHEA:69104"/>
        <dbReference type="ChEBI" id="CHEBI:15377"/>
        <dbReference type="ChEBI" id="CHEBI:35235"/>
        <dbReference type="ChEBI" id="CHEBI:57678"/>
        <dbReference type="ChEBI" id="CHEBI:57959"/>
        <dbReference type="ChEBI" id="CHEBI:58454"/>
    </reaction>
    <physiologicalReaction direction="left-to-right" evidence="14">
        <dbReference type="Rhea" id="RHEA:69105"/>
    </physiologicalReaction>
</comment>
<comment type="cofactor">
    <cofactor evidence="1">
        <name>pyridoxal 5'-phosphate</name>
        <dbReference type="ChEBI" id="CHEBI:597326"/>
    </cofactor>
</comment>
<dbReference type="GO" id="GO:1901605">
    <property type="term" value="P:alpha-amino acid metabolic process"/>
    <property type="evidence" value="ECO:0007669"/>
    <property type="project" value="TreeGrafter"/>
</dbReference>
<evidence type="ECO:0000256" key="21">
    <source>
        <dbReference type="ARBA" id="ARBA00052404"/>
    </source>
</evidence>
<evidence type="ECO:0000256" key="38">
    <source>
        <dbReference type="ARBA" id="ARBA00082796"/>
    </source>
</evidence>
<evidence type="ECO:0000256" key="17">
    <source>
        <dbReference type="ARBA" id="ARBA00052124"/>
    </source>
</evidence>
<evidence type="ECO:0000256" key="4">
    <source>
        <dbReference type="ARBA" id="ARBA00013010"/>
    </source>
</evidence>
<dbReference type="GO" id="GO:0047315">
    <property type="term" value="F:kynurenine-glyoxylate transaminase activity"/>
    <property type="evidence" value="ECO:0007669"/>
    <property type="project" value="UniProtKB-EC"/>
</dbReference>
<dbReference type="GO" id="GO:0050094">
    <property type="term" value="F:methionine-glyoxylate transaminase activity"/>
    <property type="evidence" value="ECO:0007669"/>
    <property type="project" value="UniProtKB-EC"/>
</dbReference>
<keyword evidence="6" id="KW-0808">Transferase</keyword>
<evidence type="ECO:0000256" key="9">
    <source>
        <dbReference type="ARBA" id="ARBA00047677"/>
    </source>
</evidence>
<accession>A0AAV2KVH5</accession>
<evidence type="ECO:0000256" key="11">
    <source>
        <dbReference type="ARBA" id="ARBA00050937"/>
    </source>
</evidence>
<comment type="catalytic activity">
    <reaction evidence="8">
        <text>L-kynurenine + 2-oxoglutarate = kynurenate + L-glutamate + H2O</text>
        <dbReference type="Rhea" id="RHEA:65560"/>
        <dbReference type="ChEBI" id="CHEBI:15377"/>
        <dbReference type="ChEBI" id="CHEBI:16810"/>
        <dbReference type="ChEBI" id="CHEBI:29985"/>
        <dbReference type="ChEBI" id="CHEBI:57959"/>
        <dbReference type="ChEBI" id="CHEBI:58454"/>
        <dbReference type="EC" id="2.6.1.7"/>
    </reaction>
    <physiologicalReaction direction="left-to-right" evidence="8">
        <dbReference type="Rhea" id="RHEA:65561"/>
    </physiologicalReaction>
</comment>
<evidence type="ECO:0000256" key="22">
    <source>
        <dbReference type="ARBA" id="ARBA00052518"/>
    </source>
</evidence>
<comment type="catalytic activity">
    <reaction evidence="20">
        <text>glyoxylate + L-phenylalanine = 3-phenylpyruvate + glycine</text>
        <dbReference type="Rhea" id="RHEA:69120"/>
        <dbReference type="ChEBI" id="CHEBI:18005"/>
        <dbReference type="ChEBI" id="CHEBI:36655"/>
        <dbReference type="ChEBI" id="CHEBI:57305"/>
        <dbReference type="ChEBI" id="CHEBI:58095"/>
    </reaction>
</comment>
<comment type="catalytic activity">
    <reaction evidence="10">
        <text>L-tyrosine + glyoxylate = 3-(4-hydroxyphenyl)pyruvate + glycine</text>
        <dbReference type="Rhea" id="RHEA:69116"/>
        <dbReference type="ChEBI" id="CHEBI:36242"/>
        <dbReference type="ChEBI" id="CHEBI:36655"/>
        <dbReference type="ChEBI" id="CHEBI:57305"/>
        <dbReference type="ChEBI" id="CHEBI:58315"/>
    </reaction>
</comment>
<dbReference type="GO" id="GO:0047958">
    <property type="term" value="F:glycine:2-oxoglutarate aminotransferase activity"/>
    <property type="evidence" value="ECO:0007669"/>
    <property type="project" value="UniProtKB-EC"/>
</dbReference>
<sequence length="449" mass="49885">MNVYLQAELCPGHPGSSLAVSKSTLPDTLNIHSEKMNYARFLTAVSAARKPSPIRILTELQQRSPPSLISLAGGAPNPNTFPFLSASIQVRNGPTVTFDETSMKRALQYSASNGIPELLTWMKDLQKSLHNPPNPHTDMCVTTGSQEGLCKVFEMLVNPGDNVLLDAPTYSGTLAALQPMGCNLINVSSDEHGMDPAALRQVLSRWSPSESSRPKVLYTIPNGGNPTGASMNEQRKRDVYQLAQQYDMLIIEDDPYYFLQFEKPWAPTFLSMDVDGRVIRTDSFSKILSSGLRLGFVTGPKPLVERVVLHIQASTMHTSSFTQLMVSQLLHSWGEQGFLQHIQGVIEFYREQRDAMLGSAEKWLKDVAEWHAPKAGMFLWIKLKGITDTQQLIQEKALEKEVLLVPGGVFMIDSSEPCPYVRAAFSLSSPEKMDEAFRRLSLLIREAQS</sequence>
<dbReference type="CDD" id="cd00609">
    <property type="entry name" value="AAT_like"/>
    <property type="match status" value="1"/>
</dbReference>
<evidence type="ECO:0000256" key="1">
    <source>
        <dbReference type="ARBA" id="ARBA00001933"/>
    </source>
</evidence>
<evidence type="ECO:0000256" key="41">
    <source>
        <dbReference type="ARBA" id="ARBA00083735"/>
    </source>
</evidence>
<dbReference type="InterPro" id="IPR004839">
    <property type="entry name" value="Aminotransferase_I/II_large"/>
</dbReference>
<dbReference type="FunFam" id="3.90.1150.10:FF:000166">
    <property type="entry name" value="Kynurenine/alpha-aminoadipate aminotransferase, mitochondrial"/>
    <property type="match status" value="1"/>
</dbReference>
<dbReference type="EMBL" id="OZ035841">
    <property type="protein sequence ID" value="CAL1591339.1"/>
    <property type="molecule type" value="Genomic_DNA"/>
</dbReference>
<organism evidence="43 44">
    <name type="scientific">Knipowitschia caucasica</name>
    <name type="common">Caucasian dwarf goby</name>
    <name type="synonym">Pomatoschistus caucasicus</name>
    <dbReference type="NCBI Taxonomy" id="637954"/>
    <lineage>
        <taxon>Eukaryota</taxon>
        <taxon>Metazoa</taxon>
        <taxon>Chordata</taxon>
        <taxon>Craniata</taxon>
        <taxon>Vertebrata</taxon>
        <taxon>Euteleostomi</taxon>
        <taxon>Actinopterygii</taxon>
        <taxon>Neopterygii</taxon>
        <taxon>Teleostei</taxon>
        <taxon>Neoteleostei</taxon>
        <taxon>Acanthomorphata</taxon>
        <taxon>Gobiaria</taxon>
        <taxon>Gobiiformes</taxon>
        <taxon>Gobioidei</taxon>
        <taxon>Gobiidae</taxon>
        <taxon>Gobiinae</taxon>
        <taxon>Knipowitschia</taxon>
    </lineage>
</organism>
<evidence type="ECO:0000256" key="40">
    <source>
        <dbReference type="ARBA" id="ARBA00083286"/>
    </source>
</evidence>
<evidence type="ECO:0000256" key="35">
    <source>
        <dbReference type="ARBA" id="ARBA00081438"/>
    </source>
</evidence>
<evidence type="ECO:0000256" key="18">
    <source>
        <dbReference type="ARBA" id="ARBA00052128"/>
    </source>
</evidence>
<comment type="catalytic activity">
    <reaction evidence="15">
        <text>2-oxoadipate + L-kynurenine = L-2-aminoadipate + kynurenate + H2O</text>
        <dbReference type="Rhea" id="RHEA:70047"/>
        <dbReference type="ChEBI" id="CHEBI:15377"/>
        <dbReference type="ChEBI" id="CHEBI:57499"/>
        <dbReference type="ChEBI" id="CHEBI:57959"/>
        <dbReference type="ChEBI" id="CHEBI:58454"/>
        <dbReference type="ChEBI" id="CHEBI:58672"/>
    </reaction>
    <physiologicalReaction direction="left-to-right" evidence="15">
        <dbReference type="Rhea" id="RHEA:70048"/>
    </physiologicalReaction>
</comment>
<evidence type="ECO:0000256" key="13">
    <source>
        <dbReference type="ARBA" id="ARBA00051184"/>
    </source>
</evidence>
<comment type="catalytic activity">
    <reaction evidence="17">
        <text>indole-3-pyruvate + L-kynurenine = kynurenate + L-tryptophan + H2O</text>
        <dbReference type="Rhea" id="RHEA:66052"/>
        <dbReference type="ChEBI" id="CHEBI:15377"/>
        <dbReference type="ChEBI" id="CHEBI:17640"/>
        <dbReference type="ChEBI" id="CHEBI:57912"/>
        <dbReference type="ChEBI" id="CHEBI:57959"/>
        <dbReference type="ChEBI" id="CHEBI:58454"/>
    </reaction>
    <physiologicalReaction direction="left-to-right" evidence="17">
        <dbReference type="Rhea" id="RHEA:66053"/>
    </physiologicalReaction>
</comment>
<comment type="catalytic activity">
    <reaction evidence="22">
        <text>L-leucine + glyoxylate = 4-methyl-2-oxopentanoate + glycine</text>
        <dbReference type="Rhea" id="RHEA:69128"/>
        <dbReference type="ChEBI" id="CHEBI:17865"/>
        <dbReference type="ChEBI" id="CHEBI:36655"/>
        <dbReference type="ChEBI" id="CHEBI:57305"/>
        <dbReference type="ChEBI" id="CHEBI:57427"/>
    </reaction>
</comment>
<evidence type="ECO:0000256" key="5">
    <source>
        <dbReference type="ARBA" id="ARBA00022576"/>
    </source>
</evidence>